<name>A0A0J0XZM7_9TREE</name>
<dbReference type="PANTHER" id="PTHR11731:SF200">
    <property type="entry name" value="DIPEPTIDYL PEPTIDASE 10, ISOFORM B"/>
    <property type="match status" value="1"/>
</dbReference>
<keyword evidence="3" id="KW-0031">Aminopeptidase</keyword>
<dbReference type="SMR" id="A0A0J0XZM7"/>
<evidence type="ECO:0000256" key="12">
    <source>
        <dbReference type="ARBA" id="ARBA00023180"/>
    </source>
</evidence>
<feature type="domain" description="Peptidase S9 prolyl oligopeptidase catalytic" evidence="15">
    <location>
        <begin position="696"/>
        <end position="894"/>
    </location>
</feature>
<evidence type="ECO:0000256" key="4">
    <source>
        <dbReference type="ARBA" id="ARBA00022554"/>
    </source>
</evidence>
<evidence type="ECO:0000256" key="7">
    <source>
        <dbReference type="ARBA" id="ARBA00022801"/>
    </source>
</evidence>
<dbReference type="OrthoDB" id="16520at2759"/>
<protein>
    <recommendedName>
        <fullName evidence="19">Dipeptidyl aminopeptidase</fullName>
    </recommendedName>
</protein>
<keyword evidence="6 14" id="KW-0812">Transmembrane</keyword>
<keyword evidence="8" id="KW-0720">Serine protease</keyword>
<dbReference type="InterPro" id="IPR001375">
    <property type="entry name" value="Peptidase_S9_cat"/>
</dbReference>
<dbReference type="Proteomes" id="UP000053611">
    <property type="component" value="Unassembled WGS sequence"/>
</dbReference>
<dbReference type="GO" id="GO:0006508">
    <property type="term" value="P:proteolysis"/>
    <property type="evidence" value="ECO:0007669"/>
    <property type="project" value="UniProtKB-KW"/>
</dbReference>
<keyword evidence="4" id="KW-0926">Vacuole</keyword>
<sequence>MAQYDALATDDRPPSRGEGVGLRSPEPDEHAYPPAAHYSARASLDTVGSGSDIVYRDQLDQDPFDEKSGEAQRYSARYAEDEEQGFTVEPSRIRPRRKSRSILAVLVFIVVGAAAIGILAGTWYSGPVTVAKAGHKHMTMDHLFNGTFNANWVQRNWVHEAEDGTYSTTDPRGNIVLASATDPNNTSILVEAKDIVDPRSGNTLYWQSWKLSADMKYVLFSTDYVKQWRHSSHSNFWVHRLADHKTFALHEPSIPPSIAYAEWSPVSHSIAYVSGNDLYVVAATELDQGAENITAVRVTDDGSKVVFNGVPDWVYEEEVFSTDSALWWSPDAHAVAYLRSNETEVKEYTYPVYNPTNEAETVNPYTSEVVMRYPKPGTPLPHVSVHTFDLTRYFNAAAATLGDKRLEAAKQTLHWPGQLPPGDGIVVEVSWVGNDALLVKEIDRAARNGQVVVFQGGQVEGKTVRKLGKDGEEGDNGWIDHGQNLIAIHETGGTVSGYLDIVPNKKGWNHIAFFHPVDATDPIWLTDGEWEVTRINGVNEEQGIVFFTAANPSIDRHIYSVELPDAASIADFKPSIKALTDTNKPGYYAASFSAQAGFYLLSYEGPLVPWQRLIEVREGGIDELLEDNAALNATLAEFHRPIVNRGTLMSDGFELNTVEILPPNVDTSGRKKYPVLIEVYGGPYSQKVSNMFGRDWHHFLACEQKYVIVKVDGRGTGFKGRALRNPIMDDLGRLEALDQAALARDIVKRKYIDRERVGIWGWSYGGYTTLKTLEASPDLFTLGMAVAPVTDWRYYDAIYTERYMNTPEANPDGYAASRVHNLTNFDGKDLLIAHGSGDDNVHFANTASLVDRLTQAGVRGWRMRMFTDSDHGIRTRGAYRELYEWMTAFLHEKWDKGGKVKH</sequence>
<evidence type="ECO:0000256" key="10">
    <source>
        <dbReference type="ARBA" id="ARBA00022989"/>
    </source>
</evidence>
<dbReference type="STRING" id="879819.A0A0J0XZM7"/>
<dbReference type="GeneID" id="28981669"/>
<proteinExistence type="inferred from homology"/>
<organism evidence="17 18">
    <name type="scientific">Cutaneotrichosporon oleaginosum</name>
    <dbReference type="NCBI Taxonomy" id="879819"/>
    <lineage>
        <taxon>Eukaryota</taxon>
        <taxon>Fungi</taxon>
        <taxon>Dikarya</taxon>
        <taxon>Basidiomycota</taxon>
        <taxon>Agaricomycotina</taxon>
        <taxon>Tremellomycetes</taxon>
        <taxon>Trichosporonales</taxon>
        <taxon>Trichosporonaceae</taxon>
        <taxon>Cutaneotrichosporon</taxon>
    </lineage>
</organism>
<evidence type="ECO:0000256" key="11">
    <source>
        <dbReference type="ARBA" id="ARBA00023136"/>
    </source>
</evidence>
<keyword evidence="7" id="KW-0378">Hydrolase</keyword>
<evidence type="ECO:0000256" key="6">
    <source>
        <dbReference type="ARBA" id="ARBA00022692"/>
    </source>
</evidence>
<evidence type="ECO:0000256" key="3">
    <source>
        <dbReference type="ARBA" id="ARBA00022438"/>
    </source>
</evidence>
<dbReference type="FunFam" id="3.40.50.1820:FF:000003">
    <property type="entry name" value="Dipeptidyl peptidase 4"/>
    <property type="match status" value="1"/>
</dbReference>
<feature type="transmembrane region" description="Helical" evidence="14">
    <location>
        <begin position="102"/>
        <end position="124"/>
    </location>
</feature>
<evidence type="ECO:0000256" key="8">
    <source>
        <dbReference type="ARBA" id="ARBA00022825"/>
    </source>
</evidence>
<evidence type="ECO:0000259" key="16">
    <source>
        <dbReference type="Pfam" id="PF00930"/>
    </source>
</evidence>
<comment type="subcellular location">
    <subcellularLocation>
        <location evidence="1">Vacuole membrane</location>
        <topology evidence="1">Single-pass type II membrane protein</topology>
    </subcellularLocation>
</comment>
<feature type="domain" description="Dipeptidylpeptidase IV N-terminal" evidence="16">
    <location>
        <begin position="212"/>
        <end position="610"/>
    </location>
</feature>
<accession>A0A0J0XZM7</accession>
<evidence type="ECO:0000313" key="17">
    <source>
        <dbReference type="EMBL" id="KLT46492.1"/>
    </source>
</evidence>
<evidence type="ECO:0000259" key="15">
    <source>
        <dbReference type="Pfam" id="PF00326"/>
    </source>
</evidence>
<evidence type="ECO:0000256" key="14">
    <source>
        <dbReference type="SAM" id="Phobius"/>
    </source>
</evidence>
<evidence type="ECO:0000256" key="5">
    <source>
        <dbReference type="ARBA" id="ARBA00022670"/>
    </source>
</evidence>
<comment type="similarity">
    <text evidence="2">Belongs to the peptidase S9B family.</text>
</comment>
<dbReference type="GO" id="GO:0008236">
    <property type="term" value="F:serine-type peptidase activity"/>
    <property type="evidence" value="ECO:0007669"/>
    <property type="project" value="UniProtKB-KW"/>
</dbReference>
<dbReference type="Pfam" id="PF00326">
    <property type="entry name" value="Peptidase_S9"/>
    <property type="match status" value="1"/>
</dbReference>
<evidence type="ECO:0000313" key="18">
    <source>
        <dbReference type="Proteomes" id="UP000053611"/>
    </source>
</evidence>
<dbReference type="PANTHER" id="PTHR11731">
    <property type="entry name" value="PROTEASE FAMILY S9B,C DIPEPTIDYL-PEPTIDASE IV-RELATED"/>
    <property type="match status" value="1"/>
</dbReference>
<evidence type="ECO:0000256" key="13">
    <source>
        <dbReference type="SAM" id="MobiDB-lite"/>
    </source>
</evidence>
<gene>
    <name evidence="17" type="ORF">CC85DRAFT_267707</name>
</gene>
<dbReference type="Gene3D" id="3.40.50.1820">
    <property type="entry name" value="alpha/beta hydrolase"/>
    <property type="match status" value="1"/>
</dbReference>
<reference evidence="17 18" key="1">
    <citation type="submission" date="2015-03" db="EMBL/GenBank/DDBJ databases">
        <title>Genomics and transcriptomics of the oil-accumulating basidiomycete yeast T. oleaginosus allow insights into substrate utilization and the diverse evolutionary trajectories of mating systems in fungi.</title>
        <authorList>
            <consortium name="DOE Joint Genome Institute"/>
            <person name="Kourist R."/>
            <person name="Kracht O."/>
            <person name="Bracharz F."/>
            <person name="Lipzen A."/>
            <person name="Nolan M."/>
            <person name="Ohm R."/>
            <person name="Grigoriev I."/>
            <person name="Sun S."/>
            <person name="Heitman J."/>
            <person name="Bruck T."/>
            <person name="Nowrousian M."/>
        </authorList>
    </citation>
    <scope>NUCLEOTIDE SEQUENCE [LARGE SCALE GENOMIC DNA]</scope>
    <source>
        <strain evidence="17 18">IBC0246</strain>
    </source>
</reference>
<dbReference type="SUPFAM" id="SSF53474">
    <property type="entry name" value="alpha/beta-Hydrolases"/>
    <property type="match status" value="1"/>
</dbReference>
<dbReference type="Pfam" id="PF00930">
    <property type="entry name" value="DPPIV_N"/>
    <property type="match status" value="1"/>
</dbReference>
<dbReference type="AlphaFoldDB" id="A0A0J0XZM7"/>
<dbReference type="EMBL" id="KQ087177">
    <property type="protein sequence ID" value="KLT46492.1"/>
    <property type="molecule type" value="Genomic_DNA"/>
</dbReference>
<dbReference type="Gene3D" id="2.140.10.30">
    <property type="entry name" value="Dipeptidylpeptidase IV, N-terminal domain"/>
    <property type="match status" value="1"/>
</dbReference>
<keyword evidence="10 14" id="KW-1133">Transmembrane helix</keyword>
<dbReference type="GO" id="GO:0005774">
    <property type="term" value="C:vacuolar membrane"/>
    <property type="evidence" value="ECO:0007669"/>
    <property type="project" value="UniProtKB-SubCell"/>
</dbReference>
<dbReference type="SUPFAM" id="SSF82171">
    <property type="entry name" value="DPP6 N-terminal domain-like"/>
    <property type="match status" value="1"/>
</dbReference>
<dbReference type="GO" id="GO:0005886">
    <property type="term" value="C:plasma membrane"/>
    <property type="evidence" value="ECO:0007669"/>
    <property type="project" value="TreeGrafter"/>
</dbReference>
<keyword evidence="5" id="KW-0645">Protease</keyword>
<evidence type="ECO:0000256" key="1">
    <source>
        <dbReference type="ARBA" id="ARBA00004576"/>
    </source>
</evidence>
<feature type="non-terminal residue" evidence="17">
    <location>
        <position position="1"/>
    </location>
</feature>
<dbReference type="InterPro" id="IPR029058">
    <property type="entry name" value="AB_hydrolase_fold"/>
</dbReference>
<dbReference type="GO" id="GO:0004177">
    <property type="term" value="F:aminopeptidase activity"/>
    <property type="evidence" value="ECO:0007669"/>
    <property type="project" value="UniProtKB-KW"/>
</dbReference>
<keyword evidence="18" id="KW-1185">Reference proteome</keyword>
<evidence type="ECO:0000256" key="2">
    <source>
        <dbReference type="ARBA" id="ARBA00006150"/>
    </source>
</evidence>
<evidence type="ECO:0000256" key="9">
    <source>
        <dbReference type="ARBA" id="ARBA00022968"/>
    </source>
</evidence>
<dbReference type="InterPro" id="IPR002469">
    <property type="entry name" value="Peptidase_S9B_N"/>
</dbReference>
<dbReference type="InterPro" id="IPR050278">
    <property type="entry name" value="Serine_Prot_S9B/DPPIV"/>
</dbReference>
<feature type="region of interest" description="Disordered" evidence="13">
    <location>
        <begin position="1"/>
        <end position="33"/>
    </location>
</feature>
<dbReference type="RefSeq" id="XP_018282983.1">
    <property type="nucleotide sequence ID" value="XM_018421066.1"/>
</dbReference>
<keyword evidence="9" id="KW-0735">Signal-anchor</keyword>
<dbReference type="GO" id="GO:0008239">
    <property type="term" value="F:dipeptidyl-peptidase activity"/>
    <property type="evidence" value="ECO:0007669"/>
    <property type="project" value="TreeGrafter"/>
</dbReference>
<keyword evidence="12" id="KW-0325">Glycoprotein</keyword>
<keyword evidence="11 14" id="KW-0472">Membrane</keyword>
<evidence type="ECO:0008006" key="19">
    <source>
        <dbReference type="Google" id="ProtNLM"/>
    </source>
</evidence>